<dbReference type="RefSeq" id="WP_309202169.1">
    <property type="nucleotide sequence ID" value="NZ_CP133548.1"/>
</dbReference>
<protein>
    <submittedName>
        <fullName evidence="2">DUF2235 domain-containing protein</fullName>
    </submittedName>
</protein>
<evidence type="ECO:0000313" key="2">
    <source>
        <dbReference type="EMBL" id="WMS87031.1"/>
    </source>
</evidence>
<feature type="domain" description="T6SS Phospholipase effector Tle1-like catalytic" evidence="1">
    <location>
        <begin position="3"/>
        <end position="246"/>
    </location>
</feature>
<gene>
    <name evidence="2" type="ORF">Q9312_17595</name>
</gene>
<reference evidence="2 3" key="1">
    <citation type="submission" date="2023-08" db="EMBL/GenBank/DDBJ databases">
        <title>Pleionea litopenaei sp. nov., isolated from stomach of juvenile Litopenaeus vannamei.</title>
        <authorList>
            <person name="Rho A.M."/>
            <person name="Hwang C.Y."/>
        </authorList>
    </citation>
    <scope>NUCLEOTIDE SEQUENCE [LARGE SCALE GENOMIC DNA]</scope>
    <source>
        <strain evidence="2 3">HL-JVS1</strain>
    </source>
</reference>
<dbReference type="Proteomes" id="UP001239782">
    <property type="component" value="Chromosome"/>
</dbReference>
<dbReference type="SUPFAM" id="SSF53474">
    <property type="entry name" value="alpha/beta-Hydrolases"/>
    <property type="match status" value="1"/>
</dbReference>
<sequence length="424" mass="47376">MRKRLIICCDGTWNEPDRNPTNVVKLVRAIRPIDSEGIHQVVFYDQGVGTQGFADKYLGGGLGKGVRKNILDGYRFLVHNFNPGDEIYCFGFSRGAYTARALAGMLNAVGLIEKDELAQLTDVYKYYRTPPEKRSAEKYHGNYRPDVTMVGVWDTVGALGAPTPMLGRFTKRFISFFDTTLSPYVKHAYHALAMDEQRGPFRPDLWTGQINPDQNVEQVWFAGVHSDVGGGYRERGLSDITLQWMIVKAEALGLEFDANMLSSEHFLKPDIMQPVHDSYSMGYRALSYLGVDKHIRSLRGSSAMPPINVSIHSSVEAKRSQDDSYHPENYRSLVNDEIATVTSLAEQRERVRQKAKVKAARIEMNGQTTSCDLINFSAMGGAMIKTDKTLEVDTPVMLSSDYFAKTSGHVVWSDANTAGIRFAS</sequence>
<dbReference type="EMBL" id="CP133548">
    <property type="protein sequence ID" value="WMS87031.1"/>
    <property type="molecule type" value="Genomic_DNA"/>
</dbReference>
<dbReference type="InterPro" id="IPR018712">
    <property type="entry name" value="Tle1-like_cat"/>
</dbReference>
<dbReference type="SUPFAM" id="SSF141371">
    <property type="entry name" value="PilZ domain-like"/>
    <property type="match status" value="1"/>
</dbReference>
<dbReference type="AlphaFoldDB" id="A0AA51RSY2"/>
<dbReference type="PANTHER" id="PTHR33840:SF1">
    <property type="entry name" value="TLE1 PHOSPHOLIPASE DOMAIN-CONTAINING PROTEIN"/>
    <property type="match status" value="1"/>
</dbReference>
<proteinExistence type="predicted"/>
<dbReference type="KEGG" id="plei:Q9312_17595"/>
<dbReference type="InterPro" id="IPR029058">
    <property type="entry name" value="AB_hydrolase_fold"/>
</dbReference>
<keyword evidence="3" id="KW-1185">Reference proteome</keyword>
<accession>A0AA51RSY2</accession>
<evidence type="ECO:0000313" key="3">
    <source>
        <dbReference type="Proteomes" id="UP001239782"/>
    </source>
</evidence>
<dbReference type="PANTHER" id="PTHR33840">
    <property type="match status" value="1"/>
</dbReference>
<evidence type="ECO:0000259" key="1">
    <source>
        <dbReference type="Pfam" id="PF09994"/>
    </source>
</evidence>
<organism evidence="2 3">
    <name type="scientific">Pleionea litopenaei</name>
    <dbReference type="NCBI Taxonomy" id="3070815"/>
    <lineage>
        <taxon>Bacteria</taxon>
        <taxon>Pseudomonadati</taxon>
        <taxon>Pseudomonadota</taxon>
        <taxon>Gammaproteobacteria</taxon>
        <taxon>Oceanospirillales</taxon>
        <taxon>Pleioneaceae</taxon>
        <taxon>Pleionea</taxon>
    </lineage>
</organism>
<dbReference type="Pfam" id="PF09994">
    <property type="entry name" value="T6SS_Tle1-like_cat"/>
    <property type="match status" value="1"/>
</dbReference>
<name>A0AA51RSY2_9GAMM</name>